<evidence type="ECO:0000256" key="9">
    <source>
        <dbReference type="HAMAP-Rule" id="MF_01815"/>
    </source>
</evidence>
<feature type="active site" evidence="9">
    <location>
        <position position="261"/>
    </location>
</feature>
<dbReference type="SUPFAM" id="SSF53901">
    <property type="entry name" value="Thiolase-like"/>
    <property type="match status" value="1"/>
</dbReference>
<sequence>MHIVTSAMTVPENVVTNDQLAEIMPTSDEWIRTRTGIRERHIATAESNYSLGLSVSQQLLASANLDATQLDFIIVATMSPDYATPGEANRIQAAIGASSAFAFNINVACSGFVYAMHLADKLLQNGHYGIVIGSEVLSRLVDWQDRSTAVLFGDGSGGVLLKGDEAAAPVVDLLSLGDTDLSLKAGGEDKYFAMNGRAVYQFAIREVPNSIQRVLTQAEMVPDQIDWVLLHQANARIIESVAKKLQLPPERFLQNIADFGNTSAASIPMLLHQAIQAHTIQRGQQLVLSGFGGGLSVGTMLLRY</sequence>
<evidence type="ECO:0000256" key="7">
    <source>
        <dbReference type="ARBA" id="ARBA00023160"/>
    </source>
</evidence>
<evidence type="ECO:0000259" key="11">
    <source>
        <dbReference type="Pfam" id="PF08545"/>
    </source>
</evidence>
<dbReference type="STRING" id="1293598.IV56_GL001218"/>
<feature type="active site" evidence="9">
    <location>
        <position position="231"/>
    </location>
</feature>
<comment type="function">
    <text evidence="9">Catalyzes the condensation reaction of fatty acid synthesis by the addition to an acyl acceptor of two carbons from malonyl-ACP. Catalyzes the first condensation reaction which initiates fatty acid synthesis and may therefore play a role in governing the total rate of fatty acid production. Possesses both acetoacetyl-ACP synthase and acetyl transacylase activities. Its substrate specificity determines the biosynthesis of branched-chain and/or straight-chain of fatty acids.</text>
</comment>
<evidence type="ECO:0000313" key="12">
    <source>
        <dbReference type="EMBL" id="KRO16436.1"/>
    </source>
</evidence>
<dbReference type="InterPro" id="IPR013751">
    <property type="entry name" value="ACP_syn_III_N"/>
</dbReference>
<evidence type="ECO:0000256" key="6">
    <source>
        <dbReference type="ARBA" id="ARBA00023098"/>
    </source>
</evidence>
<dbReference type="InterPro" id="IPR016039">
    <property type="entry name" value="Thiolase-like"/>
</dbReference>
<comment type="similarity">
    <text evidence="1 9">Belongs to the thiolase-like superfamily. FabH family.</text>
</comment>
<evidence type="ECO:0000256" key="2">
    <source>
        <dbReference type="ARBA" id="ARBA00022490"/>
    </source>
</evidence>
<dbReference type="GO" id="GO:0004315">
    <property type="term" value="F:3-oxoacyl-[acyl-carrier-protein] synthase activity"/>
    <property type="evidence" value="ECO:0007669"/>
    <property type="project" value="InterPro"/>
</dbReference>
<keyword evidence="3 9" id="KW-0444">Lipid biosynthesis</keyword>
<dbReference type="AlphaFoldDB" id="A0A0R2MS76"/>
<dbReference type="GO" id="GO:0044550">
    <property type="term" value="P:secondary metabolite biosynthetic process"/>
    <property type="evidence" value="ECO:0007669"/>
    <property type="project" value="TreeGrafter"/>
</dbReference>
<dbReference type="OrthoDB" id="9815506at2"/>
<organism evidence="12 13">
    <name type="scientific">Lacticaseibacillus saniviri JCM 17471 = DSM 24301</name>
    <dbReference type="NCBI Taxonomy" id="1293598"/>
    <lineage>
        <taxon>Bacteria</taxon>
        <taxon>Bacillati</taxon>
        <taxon>Bacillota</taxon>
        <taxon>Bacilli</taxon>
        <taxon>Lactobacillales</taxon>
        <taxon>Lactobacillaceae</taxon>
        <taxon>Lacticaseibacillus</taxon>
    </lineage>
</organism>
<dbReference type="Gene3D" id="3.40.47.10">
    <property type="match status" value="1"/>
</dbReference>
<dbReference type="InterPro" id="IPR004655">
    <property type="entry name" value="FabH"/>
</dbReference>
<dbReference type="RefSeq" id="WP_054777355.1">
    <property type="nucleotide sequence ID" value="NZ_BBBX01000011.1"/>
</dbReference>
<dbReference type="PATRIC" id="fig|1293598.4.peg.1281"/>
<dbReference type="GO" id="GO:0033818">
    <property type="term" value="F:beta-ketoacyl-acyl-carrier-protein synthase III activity"/>
    <property type="evidence" value="ECO:0007669"/>
    <property type="project" value="UniProtKB-UniRule"/>
</dbReference>
<keyword evidence="7 9" id="KW-0275">Fatty acid biosynthesis</keyword>
<comment type="subunit">
    <text evidence="9">Homodimer.</text>
</comment>
<comment type="catalytic activity">
    <reaction evidence="9">
        <text>malonyl-[ACP] + acetyl-CoA + H(+) = 3-oxobutanoyl-[ACP] + CO2 + CoA</text>
        <dbReference type="Rhea" id="RHEA:12080"/>
        <dbReference type="Rhea" id="RHEA-COMP:9623"/>
        <dbReference type="Rhea" id="RHEA-COMP:9625"/>
        <dbReference type="ChEBI" id="CHEBI:15378"/>
        <dbReference type="ChEBI" id="CHEBI:16526"/>
        <dbReference type="ChEBI" id="CHEBI:57287"/>
        <dbReference type="ChEBI" id="CHEBI:57288"/>
        <dbReference type="ChEBI" id="CHEBI:78449"/>
        <dbReference type="ChEBI" id="CHEBI:78450"/>
        <dbReference type="EC" id="2.3.1.180"/>
    </reaction>
</comment>
<reference evidence="12 13" key="1">
    <citation type="journal article" date="2015" name="Genome Announc.">
        <title>Expanding the biotechnology potential of lactobacilli through comparative genomics of 213 strains and associated genera.</title>
        <authorList>
            <person name="Sun Z."/>
            <person name="Harris H.M."/>
            <person name="McCann A."/>
            <person name="Guo C."/>
            <person name="Argimon S."/>
            <person name="Zhang W."/>
            <person name="Yang X."/>
            <person name="Jeffery I.B."/>
            <person name="Cooney J.C."/>
            <person name="Kagawa T.F."/>
            <person name="Liu W."/>
            <person name="Song Y."/>
            <person name="Salvetti E."/>
            <person name="Wrobel A."/>
            <person name="Rasinkangas P."/>
            <person name="Parkhill J."/>
            <person name="Rea M.C."/>
            <person name="O'Sullivan O."/>
            <person name="Ritari J."/>
            <person name="Douillard F.P."/>
            <person name="Paul Ross R."/>
            <person name="Yang R."/>
            <person name="Briner A.E."/>
            <person name="Felis G.E."/>
            <person name="de Vos W.M."/>
            <person name="Barrangou R."/>
            <person name="Klaenhammer T.R."/>
            <person name="Caufield P.W."/>
            <person name="Cui Y."/>
            <person name="Zhang H."/>
            <person name="O'Toole P.W."/>
        </authorList>
    </citation>
    <scope>NUCLEOTIDE SEQUENCE [LARGE SCALE GENOMIC DNA]</scope>
    <source>
        <strain evidence="12 13">DSM 24301</strain>
    </source>
</reference>
<evidence type="ECO:0000256" key="4">
    <source>
        <dbReference type="ARBA" id="ARBA00022679"/>
    </source>
</evidence>
<feature type="domain" description="Beta-ketoacyl-[acyl-carrier-protein] synthase III C-terminal" evidence="10">
    <location>
        <begin position="215"/>
        <end position="304"/>
    </location>
</feature>
<dbReference type="Pfam" id="PF08545">
    <property type="entry name" value="ACP_syn_III"/>
    <property type="match status" value="1"/>
</dbReference>
<feature type="region of interest" description="ACP-binding" evidence="9">
    <location>
        <begin position="232"/>
        <end position="236"/>
    </location>
</feature>
<proteinExistence type="inferred from homology"/>
<dbReference type="GO" id="GO:0006633">
    <property type="term" value="P:fatty acid biosynthetic process"/>
    <property type="evidence" value="ECO:0007669"/>
    <property type="project" value="UniProtKB-UniRule"/>
</dbReference>
<keyword evidence="8 9" id="KW-0012">Acyltransferase</keyword>
<dbReference type="EMBL" id="JQCE01000038">
    <property type="protein sequence ID" value="KRO16436.1"/>
    <property type="molecule type" value="Genomic_DNA"/>
</dbReference>
<dbReference type="HAMAP" id="MF_01815">
    <property type="entry name" value="FabH"/>
    <property type="match status" value="1"/>
</dbReference>
<protein>
    <recommendedName>
        <fullName evidence="9">Beta-ketoacyl-[acyl-carrier-protein] synthase III</fullName>
        <shortName evidence="9">Beta-ketoacyl-ACP synthase III</shortName>
        <shortName evidence="9">KAS III</shortName>
        <ecNumber evidence="9">2.3.1.180</ecNumber>
    </recommendedName>
    <alternativeName>
        <fullName evidence="9">3-oxoacyl-[acyl-carrier-protein] synthase 3</fullName>
    </alternativeName>
    <alternativeName>
        <fullName evidence="9">3-oxoacyl-[acyl-carrier-protein] synthase III</fullName>
    </alternativeName>
</protein>
<gene>
    <name evidence="9" type="primary">fabH</name>
    <name evidence="12" type="ORF">IV56_GL001218</name>
</gene>
<accession>A0A0R2MS76</accession>
<dbReference type="NCBIfam" id="TIGR00747">
    <property type="entry name" value="fabH"/>
    <property type="match status" value="1"/>
</dbReference>
<comment type="pathway">
    <text evidence="9">Lipid metabolism; fatty acid biosynthesis.</text>
</comment>
<keyword evidence="6 9" id="KW-0443">Lipid metabolism</keyword>
<evidence type="ECO:0000256" key="1">
    <source>
        <dbReference type="ARBA" id="ARBA00008642"/>
    </source>
</evidence>
<evidence type="ECO:0000259" key="10">
    <source>
        <dbReference type="Pfam" id="PF08541"/>
    </source>
</evidence>
<dbReference type="UniPathway" id="UPA00094"/>
<dbReference type="GO" id="GO:0005737">
    <property type="term" value="C:cytoplasm"/>
    <property type="evidence" value="ECO:0007669"/>
    <property type="project" value="UniProtKB-SubCell"/>
</dbReference>
<dbReference type="EC" id="2.3.1.180" evidence="9"/>
<dbReference type="PANTHER" id="PTHR34069">
    <property type="entry name" value="3-OXOACYL-[ACYL-CARRIER-PROTEIN] SYNTHASE 3"/>
    <property type="match status" value="1"/>
</dbReference>
<feature type="domain" description="Beta-ketoacyl-[acyl-carrier-protein] synthase III N-terminal" evidence="11">
    <location>
        <begin position="103"/>
        <end position="166"/>
    </location>
</feature>
<dbReference type="Proteomes" id="UP000050969">
    <property type="component" value="Unassembled WGS sequence"/>
</dbReference>
<comment type="subcellular location">
    <subcellularLocation>
        <location evidence="9">Cytoplasm</location>
    </subcellularLocation>
</comment>
<evidence type="ECO:0000256" key="8">
    <source>
        <dbReference type="ARBA" id="ARBA00023315"/>
    </source>
</evidence>
<dbReference type="Pfam" id="PF08541">
    <property type="entry name" value="ACP_syn_III_C"/>
    <property type="match status" value="1"/>
</dbReference>
<name>A0A0R2MS76_9LACO</name>
<keyword evidence="2 9" id="KW-0963">Cytoplasm</keyword>
<keyword evidence="9" id="KW-0511">Multifunctional enzyme</keyword>
<dbReference type="NCBIfam" id="NF006829">
    <property type="entry name" value="PRK09352.1"/>
    <property type="match status" value="1"/>
</dbReference>
<keyword evidence="4 9" id="KW-0808">Transferase</keyword>
<evidence type="ECO:0000256" key="3">
    <source>
        <dbReference type="ARBA" id="ARBA00022516"/>
    </source>
</evidence>
<comment type="domain">
    <text evidence="9">The last Arg residue of the ACP-binding site is essential for the weak association between ACP/AcpP and FabH.</text>
</comment>
<dbReference type="InterPro" id="IPR013747">
    <property type="entry name" value="ACP_syn_III_C"/>
</dbReference>
<comment type="caution">
    <text evidence="12">The sequence shown here is derived from an EMBL/GenBank/DDBJ whole genome shotgun (WGS) entry which is preliminary data.</text>
</comment>
<evidence type="ECO:0000313" key="13">
    <source>
        <dbReference type="Proteomes" id="UP000050969"/>
    </source>
</evidence>
<evidence type="ECO:0000256" key="5">
    <source>
        <dbReference type="ARBA" id="ARBA00022832"/>
    </source>
</evidence>
<feature type="active site" evidence="9">
    <location>
        <position position="109"/>
    </location>
</feature>
<dbReference type="CDD" id="cd00830">
    <property type="entry name" value="KAS_III"/>
    <property type="match status" value="1"/>
</dbReference>
<keyword evidence="5 9" id="KW-0276">Fatty acid metabolism</keyword>
<dbReference type="PANTHER" id="PTHR34069:SF2">
    <property type="entry name" value="BETA-KETOACYL-[ACYL-CARRIER-PROTEIN] SYNTHASE III"/>
    <property type="match status" value="1"/>
</dbReference>
<keyword evidence="13" id="KW-1185">Reference proteome</keyword>